<reference evidence="2 3" key="1">
    <citation type="submission" date="2020-03" db="EMBL/GenBank/DDBJ databases">
        <title>Genomic Encyclopedia of Type Strains, Phase IV (KMG-IV): sequencing the most valuable type-strain genomes for metagenomic binning, comparative biology and taxonomic classification.</title>
        <authorList>
            <person name="Goeker M."/>
        </authorList>
    </citation>
    <scope>NUCLEOTIDE SEQUENCE [LARGE SCALE GENOMIC DNA]</scope>
    <source>
        <strain evidence="2 3">DSM 102865</strain>
    </source>
</reference>
<dbReference type="Pfam" id="PF06094">
    <property type="entry name" value="GGACT"/>
    <property type="match status" value="1"/>
</dbReference>
<dbReference type="Gene3D" id="3.10.490.10">
    <property type="entry name" value="Gamma-glutamyl cyclotransferase-like"/>
    <property type="match status" value="1"/>
</dbReference>
<dbReference type="EMBL" id="JAASQJ010000005">
    <property type="protein sequence ID" value="NIJ55549.1"/>
    <property type="molecule type" value="Genomic_DNA"/>
</dbReference>
<protein>
    <submittedName>
        <fullName evidence="2">Gamma-glutamylcyclotransferase (GGCT)/AIG2-like uncharacterized protein YtfP</fullName>
    </submittedName>
</protein>
<keyword evidence="3" id="KW-1185">Reference proteome</keyword>
<proteinExistence type="predicted"/>
<evidence type="ECO:0000313" key="2">
    <source>
        <dbReference type="EMBL" id="NIJ55549.1"/>
    </source>
</evidence>
<organism evidence="2 3">
    <name type="scientific">Dyadobacter arcticus</name>
    <dbReference type="NCBI Taxonomy" id="1078754"/>
    <lineage>
        <taxon>Bacteria</taxon>
        <taxon>Pseudomonadati</taxon>
        <taxon>Bacteroidota</taxon>
        <taxon>Cytophagia</taxon>
        <taxon>Cytophagales</taxon>
        <taxon>Spirosomataceae</taxon>
        <taxon>Dyadobacter</taxon>
    </lineage>
</organism>
<gene>
    <name evidence="2" type="ORF">FHS68_004738</name>
</gene>
<sequence>MNADPSFLFTYGTLMQGFYNPFAEKLRLSSSYEGEGYFPGCLYRITWYPGAVYDERAESKVFGEIYKLNSFEILLELDEYEDVLEDEKNSLYVRKIIPVTAPNGLQILCWAYLYNQSVNELSIIPDGRFTNP</sequence>
<name>A0ABX0URD7_9BACT</name>
<evidence type="ECO:0000313" key="3">
    <source>
        <dbReference type="Proteomes" id="UP001179181"/>
    </source>
</evidence>
<dbReference type="InterPro" id="IPR036568">
    <property type="entry name" value="GGCT-like_sf"/>
</dbReference>
<dbReference type="InterPro" id="IPR009288">
    <property type="entry name" value="AIG2-like_dom"/>
</dbReference>
<dbReference type="SUPFAM" id="SSF110857">
    <property type="entry name" value="Gamma-glutamyl cyclotransferase-like"/>
    <property type="match status" value="1"/>
</dbReference>
<dbReference type="CDD" id="cd06661">
    <property type="entry name" value="GGCT_like"/>
    <property type="match status" value="1"/>
</dbReference>
<comment type="caution">
    <text evidence="2">The sequence shown here is derived from an EMBL/GenBank/DDBJ whole genome shotgun (WGS) entry which is preliminary data.</text>
</comment>
<dbReference type="InterPro" id="IPR013024">
    <property type="entry name" value="GGCT-like"/>
</dbReference>
<accession>A0ABX0URD7</accession>
<dbReference type="Proteomes" id="UP001179181">
    <property type="component" value="Unassembled WGS sequence"/>
</dbReference>
<dbReference type="RefSeq" id="WP_167275523.1">
    <property type="nucleotide sequence ID" value="NZ_JAASQJ010000005.1"/>
</dbReference>
<feature type="domain" description="Gamma-glutamylcyclotransferase AIG2-like" evidence="1">
    <location>
        <begin position="8"/>
        <end position="129"/>
    </location>
</feature>
<evidence type="ECO:0000259" key="1">
    <source>
        <dbReference type="Pfam" id="PF06094"/>
    </source>
</evidence>